<protein>
    <submittedName>
        <fullName evidence="1">Uncharacterized protein</fullName>
    </submittedName>
</protein>
<gene>
    <name evidence="1" type="ORF">H8K55_00335</name>
</gene>
<dbReference type="EMBL" id="JACOGA010000001">
    <property type="protein sequence ID" value="MBC3872017.1"/>
    <property type="molecule type" value="Genomic_DNA"/>
</dbReference>
<sequence length="323" mass="37075">MSTFAEVLRPYWMAGINEVSGKSTTSFKAWLSEGKYVFQGVDSNQDLLFVPIDFDELKNAVAHDINRMAIAAFETIYGIDNPNELTRSTAWSLIRSYYASFFACHAICRIFAICVPKIDSAQSKTLNKIINSTGNTNSRVSDELYRVEIDVANNVFRMSKQAKGSHEDAWKQFGILLRELEQKVLSSKSSASTVSERQDVALVLDDLRKILQTDNHNHSSNWLSFVRNKINYRHDYGTWYPHERSKNFRSDLISNYSSWKRNPFEISGYRENQDLLKFSKGSLLTISVMRELLEELRDRNSKGDSFLKHGALRLLTPQTSARR</sequence>
<dbReference type="Proteomes" id="UP000624279">
    <property type="component" value="Unassembled WGS sequence"/>
</dbReference>
<name>A0ABR6Y781_9BURK</name>
<accession>A0ABR6Y781</accession>
<reference evidence="1 2" key="1">
    <citation type="submission" date="2020-08" db="EMBL/GenBank/DDBJ databases">
        <title>Novel species isolated from subtropical streams in China.</title>
        <authorList>
            <person name="Lu H."/>
        </authorList>
    </citation>
    <scope>NUCLEOTIDE SEQUENCE [LARGE SCALE GENOMIC DNA]</scope>
    <source>
        <strain evidence="1 2">LX15W</strain>
    </source>
</reference>
<dbReference type="RefSeq" id="WP_186940037.1">
    <property type="nucleotide sequence ID" value="NZ_JACOGA010000001.1"/>
</dbReference>
<evidence type="ECO:0000313" key="2">
    <source>
        <dbReference type="Proteomes" id="UP000624279"/>
    </source>
</evidence>
<comment type="caution">
    <text evidence="1">The sequence shown here is derived from an EMBL/GenBank/DDBJ whole genome shotgun (WGS) entry which is preliminary data.</text>
</comment>
<evidence type="ECO:0000313" key="1">
    <source>
        <dbReference type="EMBL" id="MBC3872017.1"/>
    </source>
</evidence>
<proteinExistence type="predicted"/>
<organism evidence="1 2">
    <name type="scientific">Undibacterium flavidum</name>
    <dbReference type="NCBI Taxonomy" id="2762297"/>
    <lineage>
        <taxon>Bacteria</taxon>
        <taxon>Pseudomonadati</taxon>
        <taxon>Pseudomonadota</taxon>
        <taxon>Betaproteobacteria</taxon>
        <taxon>Burkholderiales</taxon>
        <taxon>Oxalobacteraceae</taxon>
        <taxon>Undibacterium</taxon>
    </lineage>
</organism>
<keyword evidence="2" id="KW-1185">Reference proteome</keyword>